<dbReference type="PANTHER" id="PTHR31332:SF0">
    <property type="entry name" value="7-HYDROXYMETHYL CHLOROPHYLL A REDUCTASE, CHLOROPLASTIC"/>
    <property type="match status" value="1"/>
</dbReference>
<reference evidence="4" key="2">
    <citation type="submission" date="2016-01" db="EMBL/GenBank/DDBJ databases">
        <title>Six Aerococcus type strain genome sequencing and assembly using PacBio and Illumina Hiseq.</title>
        <authorList>
            <person name="Carkaci D."/>
            <person name="Dargis R."/>
            <person name="Nielsen X.C."/>
            <person name="Skovgaard O."/>
            <person name="Fuursted K."/>
            <person name="Christensen J.J."/>
        </authorList>
    </citation>
    <scope>NUCLEOTIDE SEQUENCE [LARGE SCALE GENOMIC DNA]</scope>
    <source>
        <strain evidence="4">CCUG4311</strain>
    </source>
</reference>
<name>A0AAU8U5G4_9LACT</name>
<proteinExistence type="predicted"/>
<evidence type="ECO:0000313" key="4">
    <source>
        <dbReference type="Proteomes" id="UP000066986"/>
    </source>
</evidence>
<dbReference type="RefSeq" id="WP_003141426.1">
    <property type="nucleotide sequence ID" value="NZ_CP014164.1"/>
</dbReference>
<protein>
    <submittedName>
        <fullName evidence="3">Coenzyme F420 hydrogenase</fullName>
    </submittedName>
</protein>
<dbReference type="GeneID" id="32030722"/>
<accession>A0AAU8U5G4</accession>
<dbReference type="Pfam" id="PF04422">
    <property type="entry name" value="FrhB_FdhB_N"/>
    <property type="match status" value="1"/>
</dbReference>
<dbReference type="AlphaFoldDB" id="A0AAU8U5G4"/>
<reference evidence="3 4" key="1">
    <citation type="journal article" date="2016" name="Genome Announc.">
        <title>Complete Genome Sequences of Aerococcus christensenii CCUG 28831T, Aerococcus sanguinicola CCUG 43001T, Aerococcus urinae CCUG 36881T, Aerococcus urinaeequi CCUG 28094T, Aerococcus urinaehominis CCUG 42038 BT, and Aerococcus viridans CCUG 4311T.</title>
        <authorList>
            <person name="Carkaci D."/>
            <person name="Dargis R."/>
            <person name="Nielsen X.C."/>
            <person name="Skovgaard O."/>
            <person name="Fuursted K."/>
            <person name="Christensen J.J."/>
        </authorList>
    </citation>
    <scope>NUCLEOTIDE SEQUENCE [LARGE SCALE GENOMIC DNA]</scope>
    <source>
        <strain evidence="3 4">CCUG4311</strain>
    </source>
</reference>
<dbReference type="InterPro" id="IPR007516">
    <property type="entry name" value="Co_F420_Hydgase/DH_bsu_N"/>
</dbReference>
<gene>
    <name evidence="3" type="ORF">AWM76_07285</name>
</gene>
<sequence>MDTENFLINKKYSEASGSMAVVDENIVMEFNSYGLYEEKILDPSKKLSATAEFVSPNFNTEFNESIVSSELYKKQKGIHFDERIGFYNSLLIGHVNEGDFRELASSGGMGTWIFKELFDNNLIDYVIHVKRNVSSQNKILFKYDISYNLEEIKAGAKTKYYPVEFSEVIKQVKEIPGRYAIVGIPSFIYAIRLLAKQDKTIADRIKYTVGLICGHQKSSKFAESMAWQVGIKPGNLIDIDFRYKLLDKPANRYGIKMTGLINGKESTIIKANSELYGQNWGWGLFKPVASNFTDDVFNETADIVLGDAWLPEYTTDSKGTNIVIVRNDKIRTLIETAMSEGRLIMDRVDKEKIFESQLSHYRHTHDELAYRLFEADRAGEWRPKKRVKPNQNLSQFRKQVQDLRKNISNSSHVEYSKAVEKNNYKYFVDQLSKYTNKYTAIYIKKSRKKMLKDLGFIGVIRKVFKKLKRI</sequence>
<dbReference type="EMBL" id="CP014164">
    <property type="protein sequence ID" value="AMC01365.1"/>
    <property type="molecule type" value="Genomic_DNA"/>
</dbReference>
<evidence type="ECO:0000313" key="3">
    <source>
        <dbReference type="EMBL" id="AMC01365.1"/>
    </source>
</evidence>
<feature type="domain" description="Coenzyme F420 hydrogenase/dehydrogenase beta subunit N-terminal" evidence="1">
    <location>
        <begin position="93"/>
        <end position="170"/>
    </location>
</feature>
<dbReference type="InterPro" id="IPR045220">
    <property type="entry name" value="FRHB/FDHB/HCAR-like"/>
</dbReference>
<evidence type="ECO:0000259" key="2">
    <source>
        <dbReference type="Pfam" id="PF04432"/>
    </source>
</evidence>
<dbReference type="GO" id="GO:0052592">
    <property type="term" value="F:oxidoreductase activity, acting on CH or CH2 groups, with an iron-sulfur protein as acceptor"/>
    <property type="evidence" value="ECO:0007669"/>
    <property type="project" value="TreeGrafter"/>
</dbReference>
<dbReference type="Proteomes" id="UP000066986">
    <property type="component" value="Chromosome"/>
</dbReference>
<organism evidence="3 4">
    <name type="scientific">Aerococcus viridans</name>
    <dbReference type="NCBI Taxonomy" id="1377"/>
    <lineage>
        <taxon>Bacteria</taxon>
        <taxon>Bacillati</taxon>
        <taxon>Bacillota</taxon>
        <taxon>Bacilli</taxon>
        <taxon>Lactobacillales</taxon>
        <taxon>Aerococcaceae</taxon>
        <taxon>Aerococcus</taxon>
    </lineage>
</organism>
<evidence type="ECO:0000259" key="1">
    <source>
        <dbReference type="Pfam" id="PF04422"/>
    </source>
</evidence>
<dbReference type="KEGG" id="avs:AWM76_07285"/>
<dbReference type="InterPro" id="IPR007525">
    <property type="entry name" value="FrhB_FdhB_C"/>
</dbReference>
<dbReference type="PANTHER" id="PTHR31332">
    <property type="entry name" value="7-HYDROXYMETHYL CHLOROPHYLL A REDUCTASE, CHLOROPLASTIC"/>
    <property type="match status" value="1"/>
</dbReference>
<dbReference type="Pfam" id="PF04432">
    <property type="entry name" value="FrhB_FdhB_C"/>
    <property type="match status" value="1"/>
</dbReference>
<feature type="domain" description="Coenzyme F420 hydrogenase/dehydrogenase beta subunit C-terminal" evidence="2">
    <location>
        <begin position="178"/>
        <end position="349"/>
    </location>
</feature>